<keyword evidence="2 3" id="KW-0067">ATP-binding</keyword>
<dbReference type="HAMAP" id="MF_00440">
    <property type="entry name" value="NrdR"/>
    <property type="match status" value="1"/>
</dbReference>
<comment type="function">
    <text evidence="3">Negatively regulates transcription of bacterial ribonucleotide reductase nrd genes and operons by binding to NrdR-boxes.</text>
</comment>
<dbReference type="GO" id="GO:0008270">
    <property type="term" value="F:zinc ion binding"/>
    <property type="evidence" value="ECO:0007669"/>
    <property type="project" value="InterPro"/>
</dbReference>
<comment type="similarity">
    <text evidence="3">Belongs to the NrdR family.</text>
</comment>
<dbReference type="GO" id="GO:0005524">
    <property type="term" value="F:ATP binding"/>
    <property type="evidence" value="ECO:0007669"/>
    <property type="project" value="UniProtKB-UniRule"/>
</dbReference>
<proteinExistence type="inferred from homology"/>
<gene>
    <name evidence="3" type="primary">nrdR</name>
    <name evidence="5" type="ORF">HMPREF9244_01014</name>
</gene>
<evidence type="ECO:0000256" key="1">
    <source>
        <dbReference type="ARBA" id="ARBA00022741"/>
    </source>
</evidence>
<evidence type="ECO:0000313" key="5">
    <source>
        <dbReference type="EMBL" id="ERH30523.1"/>
    </source>
</evidence>
<keyword evidence="3" id="KW-0678">Repressor</keyword>
<reference evidence="5 6" key="1">
    <citation type="submission" date="2013-08" db="EMBL/GenBank/DDBJ databases">
        <authorList>
            <person name="Weinstock G."/>
            <person name="Sodergren E."/>
            <person name="Wylie T."/>
            <person name="Fulton L."/>
            <person name="Fulton R."/>
            <person name="Fronick C."/>
            <person name="O'Laughlin M."/>
            <person name="Godfrey J."/>
            <person name="Miner T."/>
            <person name="Herter B."/>
            <person name="Appelbaum E."/>
            <person name="Cordes M."/>
            <person name="Lek S."/>
            <person name="Wollam A."/>
            <person name="Pepin K.H."/>
            <person name="Palsikar V.B."/>
            <person name="Mitreva M."/>
            <person name="Wilson R.K."/>
        </authorList>
    </citation>
    <scope>NUCLEOTIDE SEQUENCE [LARGE SCALE GENOMIC DNA]</scope>
    <source>
        <strain evidence="5 6">F0580</strain>
    </source>
</reference>
<comment type="caution">
    <text evidence="5">The sequence shown here is derived from an EMBL/GenBank/DDBJ whole genome shotgun (WGS) entry which is preliminary data.</text>
</comment>
<sequence length="108" mass="12264">MVLMVVKRGGNAEPFNREKVVSGVRKACKGRPIDEEELKLLGIRVERDLRSRGVSEVKAEEVGLAILEPLRQLDEVAYMRFASVYQHFNSLDDYSQAIDSLKKARSQE</sequence>
<keyword evidence="3" id="KW-0238">DNA-binding</keyword>
<dbReference type="Proteomes" id="UP000016519">
    <property type="component" value="Unassembled WGS sequence"/>
</dbReference>
<keyword evidence="3" id="KW-0804">Transcription</keyword>
<dbReference type="PANTHER" id="PTHR30455">
    <property type="entry name" value="TRANSCRIPTIONAL REPRESSOR NRDR"/>
    <property type="match status" value="1"/>
</dbReference>
<dbReference type="GO" id="GO:0045892">
    <property type="term" value="P:negative regulation of DNA-templated transcription"/>
    <property type="evidence" value="ECO:0007669"/>
    <property type="project" value="UniProtKB-UniRule"/>
</dbReference>
<name>U1SF00_9BIFI</name>
<dbReference type="PROSITE" id="PS51161">
    <property type="entry name" value="ATP_CONE"/>
    <property type="match status" value="1"/>
</dbReference>
<evidence type="ECO:0000259" key="4">
    <source>
        <dbReference type="PROSITE" id="PS51161"/>
    </source>
</evidence>
<keyword evidence="1 3" id="KW-0547">Nucleotide-binding</keyword>
<dbReference type="PATRIC" id="fig|1321816.3.peg.895"/>
<keyword evidence="3" id="KW-0805">Transcription regulation</keyword>
<accession>U1SF00</accession>
<keyword evidence="6" id="KW-1185">Reference proteome</keyword>
<protein>
    <recommendedName>
        <fullName evidence="3">Transcriptional repressor NrdR</fullName>
    </recommendedName>
</protein>
<dbReference type="HOGENOM" id="CLU_108412_2_0_11"/>
<dbReference type="GO" id="GO:0003677">
    <property type="term" value="F:DNA binding"/>
    <property type="evidence" value="ECO:0007669"/>
    <property type="project" value="UniProtKB-KW"/>
</dbReference>
<dbReference type="EMBL" id="AWSI01000032">
    <property type="protein sequence ID" value="ERH30523.1"/>
    <property type="molecule type" value="Genomic_DNA"/>
</dbReference>
<dbReference type="InterPro" id="IPR003796">
    <property type="entry name" value="RNR_NrdR-like"/>
</dbReference>
<evidence type="ECO:0000256" key="3">
    <source>
        <dbReference type="HAMAP-Rule" id="MF_00440"/>
    </source>
</evidence>
<comment type="caution">
    <text evidence="3">Lacks conserved residue(s) required for the propagation of feature annotation.</text>
</comment>
<dbReference type="PANTHER" id="PTHR30455:SF2">
    <property type="entry name" value="TRANSCRIPTIONAL REPRESSOR NRDR"/>
    <property type="match status" value="1"/>
</dbReference>
<dbReference type="InterPro" id="IPR005144">
    <property type="entry name" value="ATP-cone_dom"/>
</dbReference>
<evidence type="ECO:0000256" key="2">
    <source>
        <dbReference type="ARBA" id="ARBA00022840"/>
    </source>
</evidence>
<dbReference type="AlphaFoldDB" id="U1SF00"/>
<evidence type="ECO:0000313" key="6">
    <source>
        <dbReference type="Proteomes" id="UP000016519"/>
    </source>
</evidence>
<dbReference type="Pfam" id="PF03477">
    <property type="entry name" value="ATP-cone"/>
    <property type="match status" value="1"/>
</dbReference>
<feature type="domain" description="ATP-cone" evidence="4">
    <location>
        <begin position="3"/>
        <end position="93"/>
    </location>
</feature>
<organism evidence="5 6">
    <name type="scientific">Alloscardovia omnicolens F0580</name>
    <dbReference type="NCBI Taxonomy" id="1321816"/>
    <lineage>
        <taxon>Bacteria</taxon>
        <taxon>Bacillati</taxon>
        <taxon>Actinomycetota</taxon>
        <taxon>Actinomycetes</taxon>
        <taxon>Bifidobacteriales</taxon>
        <taxon>Bifidobacteriaceae</taxon>
        <taxon>Alloscardovia</taxon>
    </lineage>
</organism>
<dbReference type="STRING" id="419015.HMPREF3214_01010"/>